<dbReference type="GO" id="GO:0006508">
    <property type="term" value="P:proteolysis"/>
    <property type="evidence" value="ECO:0007669"/>
    <property type="project" value="UniProtKB-KW"/>
</dbReference>
<dbReference type="GO" id="GO:0070008">
    <property type="term" value="F:serine-type exopeptidase activity"/>
    <property type="evidence" value="ECO:0007669"/>
    <property type="project" value="InterPro"/>
</dbReference>
<dbReference type="PANTHER" id="PTHR11010:SF110">
    <property type="entry name" value="PROLYLCARBOXYPEPTIDASE-LIKE PROTEIN-RELATED"/>
    <property type="match status" value="1"/>
</dbReference>
<dbReference type="Pfam" id="PF05577">
    <property type="entry name" value="Peptidase_S28"/>
    <property type="match status" value="1"/>
</dbReference>
<evidence type="ECO:0000256" key="4">
    <source>
        <dbReference type="ARBA" id="ARBA00022801"/>
    </source>
</evidence>
<reference evidence="7" key="1">
    <citation type="submission" date="2022-08" db="EMBL/GenBank/DDBJ databases">
        <authorList>
            <person name="Gutierrez-Valencia J."/>
        </authorList>
    </citation>
    <scope>NUCLEOTIDE SEQUENCE</scope>
</reference>
<gene>
    <name evidence="7" type="ORF">LITE_LOCUS31329</name>
</gene>
<sequence length="501" mass="56116">MKTLSQPTLLILSLSLLFLTLHFPPTQAKFAGLGIHRPNSPKQARQLAASAAHDDESGDFVTFYYNQTLDHFNYKPESYTTFRQRYIVNVKHWGGADTNAPILVYFGPEDRIDYAWTDIGFLTENAPHFKALLLYIEHRYYGESVPFGSWEKASRNATSLGYLNSAQAIADYAAIILHVKQTYSAKNSPVIVVGGSYGGMLASWFRLKYPHVAIGALASSAPILYFDGVAPGDGYYSVVTKDFKEDSKSCYETIRRSWVEIERVASKPDGLSLLGKKFKTCRPLRRTFDLKDYLDSMYAEAAQYNEPPEYPVSIVCRAIDGAPDGDVLGQILAGVVAYKGDSSCYDVYDSSPPTASDSAWKWQTCSELVFRIGHDSDTMFPPEPFNINSFTKNCESRFGILPQPHWVTTFYGGHDLKLALRRFASNIIFSNGMRDPYSSGGVLKDISDSIIALSTVNGSHSLDILTSRPSDPDWLIKQRKTELEIIGRWLSKYYTDLVQLK</sequence>
<comment type="similarity">
    <text evidence="1">Belongs to the peptidase S28 family.</text>
</comment>
<proteinExistence type="inferred from homology"/>
<dbReference type="GO" id="GO:0008239">
    <property type="term" value="F:dipeptidyl-peptidase activity"/>
    <property type="evidence" value="ECO:0007669"/>
    <property type="project" value="TreeGrafter"/>
</dbReference>
<protein>
    <recommendedName>
        <fullName evidence="9">Lysosomal Pro-X carboxypeptidase</fullName>
    </recommendedName>
</protein>
<dbReference type="PANTHER" id="PTHR11010">
    <property type="entry name" value="PROTEASE S28 PRO-X CARBOXYPEPTIDASE-RELATED"/>
    <property type="match status" value="1"/>
</dbReference>
<keyword evidence="4" id="KW-0378">Hydrolase</keyword>
<dbReference type="Gene3D" id="1.20.120.980">
    <property type="entry name" value="Serine carboxypeptidase S28, SKS domain"/>
    <property type="match status" value="1"/>
</dbReference>
<evidence type="ECO:0008006" key="9">
    <source>
        <dbReference type="Google" id="ProtNLM"/>
    </source>
</evidence>
<evidence type="ECO:0000256" key="1">
    <source>
        <dbReference type="ARBA" id="ARBA00011079"/>
    </source>
</evidence>
<dbReference type="AlphaFoldDB" id="A0AAV0N2X9"/>
<dbReference type="Proteomes" id="UP001154282">
    <property type="component" value="Unassembled WGS sequence"/>
</dbReference>
<keyword evidence="2" id="KW-0645">Protease</keyword>
<evidence type="ECO:0000256" key="3">
    <source>
        <dbReference type="ARBA" id="ARBA00022729"/>
    </source>
</evidence>
<evidence type="ECO:0000256" key="6">
    <source>
        <dbReference type="SAM" id="SignalP"/>
    </source>
</evidence>
<accession>A0AAV0N2X9</accession>
<comment type="caution">
    <text evidence="7">The sequence shown here is derived from an EMBL/GenBank/DDBJ whole genome shotgun (WGS) entry which is preliminary data.</text>
</comment>
<dbReference type="EMBL" id="CAMGYJ010000007">
    <property type="protein sequence ID" value="CAI0452727.1"/>
    <property type="molecule type" value="Genomic_DNA"/>
</dbReference>
<dbReference type="InterPro" id="IPR042269">
    <property type="entry name" value="Ser_carbopepase_S28_SKS"/>
</dbReference>
<keyword evidence="5" id="KW-0325">Glycoprotein</keyword>
<feature type="chain" id="PRO_5043874765" description="Lysosomal Pro-X carboxypeptidase" evidence="6">
    <location>
        <begin position="29"/>
        <end position="501"/>
    </location>
</feature>
<keyword evidence="8" id="KW-1185">Reference proteome</keyword>
<organism evidence="7 8">
    <name type="scientific">Linum tenue</name>
    <dbReference type="NCBI Taxonomy" id="586396"/>
    <lineage>
        <taxon>Eukaryota</taxon>
        <taxon>Viridiplantae</taxon>
        <taxon>Streptophyta</taxon>
        <taxon>Embryophyta</taxon>
        <taxon>Tracheophyta</taxon>
        <taxon>Spermatophyta</taxon>
        <taxon>Magnoliopsida</taxon>
        <taxon>eudicotyledons</taxon>
        <taxon>Gunneridae</taxon>
        <taxon>Pentapetalae</taxon>
        <taxon>rosids</taxon>
        <taxon>fabids</taxon>
        <taxon>Malpighiales</taxon>
        <taxon>Linaceae</taxon>
        <taxon>Linum</taxon>
    </lineage>
</organism>
<dbReference type="InterPro" id="IPR008758">
    <property type="entry name" value="Peptidase_S28"/>
</dbReference>
<dbReference type="SUPFAM" id="SSF53474">
    <property type="entry name" value="alpha/beta-Hydrolases"/>
    <property type="match status" value="1"/>
</dbReference>
<keyword evidence="3 6" id="KW-0732">Signal</keyword>
<dbReference type="Gene3D" id="3.40.50.1820">
    <property type="entry name" value="alpha/beta hydrolase"/>
    <property type="match status" value="1"/>
</dbReference>
<evidence type="ECO:0000313" key="8">
    <source>
        <dbReference type="Proteomes" id="UP001154282"/>
    </source>
</evidence>
<dbReference type="FunFam" id="1.20.120.980:FF:000006">
    <property type="entry name" value="Serine carboxypeptidase S28 family protein"/>
    <property type="match status" value="1"/>
</dbReference>
<evidence type="ECO:0000256" key="2">
    <source>
        <dbReference type="ARBA" id="ARBA00022670"/>
    </source>
</evidence>
<name>A0AAV0N2X9_9ROSI</name>
<evidence type="ECO:0000256" key="5">
    <source>
        <dbReference type="ARBA" id="ARBA00023180"/>
    </source>
</evidence>
<feature type="signal peptide" evidence="6">
    <location>
        <begin position="1"/>
        <end position="28"/>
    </location>
</feature>
<evidence type="ECO:0000313" key="7">
    <source>
        <dbReference type="EMBL" id="CAI0452727.1"/>
    </source>
</evidence>
<dbReference type="InterPro" id="IPR029058">
    <property type="entry name" value="AB_hydrolase_fold"/>
</dbReference>